<evidence type="ECO:0000313" key="2">
    <source>
        <dbReference type="EMBL" id="RGL93631.1"/>
    </source>
</evidence>
<keyword evidence="1" id="KW-0238">DNA-binding</keyword>
<dbReference type="PANTHER" id="PTHR46797">
    <property type="entry name" value="HTH-TYPE TRANSCRIPTIONAL REGULATOR"/>
    <property type="match status" value="1"/>
</dbReference>
<dbReference type="GO" id="GO:0003677">
    <property type="term" value="F:DNA binding"/>
    <property type="evidence" value="ECO:0007669"/>
    <property type="project" value="UniProtKB-KW"/>
</dbReference>
<dbReference type="InterPro" id="IPR050807">
    <property type="entry name" value="TransReg_Diox_bact_type"/>
</dbReference>
<dbReference type="EMBL" id="QSSQ01000057">
    <property type="protein sequence ID" value="RGL93631.1"/>
    <property type="molecule type" value="Genomic_DNA"/>
</dbReference>
<dbReference type="Gene3D" id="1.10.260.40">
    <property type="entry name" value="lambda repressor-like DNA-binding domains"/>
    <property type="match status" value="1"/>
</dbReference>
<dbReference type="PROSITE" id="PS50943">
    <property type="entry name" value="HTH_CROC1"/>
    <property type="match status" value="1"/>
</dbReference>
<reference evidence="2 3" key="1">
    <citation type="submission" date="2018-08" db="EMBL/GenBank/DDBJ databases">
        <title>A genome reference for cultivated species of the human gut microbiota.</title>
        <authorList>
            <person name="Zou Y."/>
            <person name="Xue W."/>
            <person name="Luo G."/>
        </authorList>
    </citation>
    <scope>NUCLEOTIDE SEQUENCE [LARGE SCALE GENOMIC DNA]</scope>
    <source>
        <strain evidence="2 3">TF05-11AC</strain>
    </source>
</reference>
<organism evidence="2 3">
    <name type="scientific">Hungatella hathewayi</name>
    <dbReference type="NCBI Taxonomy" id="154046"/>
    <lineage>
        <taxon>Bacteria</taxon>
        <taxon>Bacillati</taxon>
        <taxon>Bacillota</taxon>
        <taxon>Clostridia</taxon>
        <taxon>Lachnospirales</taxon>
        <taxon>Lachnospiraceae</taxon>
        <taxon>Hungatella</taxon>
    </lineage>
</organism>
<name>A0A3E4TR73_9FIRM</name>
<evidence type="ECO:0000313" key="3">
    <source>
        <dbReference type="Proteomes" id="UP000261257"/>
    </source>
</evidence>
<dbReference type="GO" id="GO:0005829">
    <property type="term" value="C:cytosol"/>
    <property type="evidence" value="ECO:0007669"/>
    <property type="project" value="TreeGrafter"/>
</dbReference>
<dbReference type="CDD" id="cd00093">
    <property type="entry name" value="HTH_XRE"/>
    <property type="match status" value="1"/>
</dbReference>
<dbReference type="RefSeq" id="WP_117634818.1">
    <property type="nucleotide sequence ID" value="NZ_CAXSXZ010000009.1"/>
</dbReference>
<gene>
    <name evidence="2" type="ORF">DXC39_30505</name>
</gene>
<dbReference type="AlphaFoldDB" id="A0A3E4TR73"/>
<accession>A0A3E4TR73</accession>
<dbReference type="Pfam" id="PF01381">
    <property type="entry name" value="HTH_3"/>
    <property type="match status" value="1"/>
</dbReference>
<dbReference type="Proteomes" id="UP000261257">
    <property type="component" value="Unassembled WGS sequence"/>
</dbReference>
<evidence type="ECO:0000256" key="1">
    <source>
        <dbReference type="ARBA" id="ARBA00023125"/>
    </source>
</evidence>
<dbReference type="InterPro" id="IPR001387">
    <property type="entry name" value="Cro/C1-type_HTH"/>
</dbReference>
<comment type="caution">
    <text evidence="2">The sequence shown here is derived from an EMBL/GenBank/DDBJ whole genome shotgun (WGS) entry which is preliminary data.</text>
</comment>
<dbReference type="InterPro" id="IPR010982">
    <property type="entry name" value="Lambda_DNA-bd_dom_sf"/>
</dbReference>
<dbReference type="GO" id="GO:0003700">
    <property type="term" value="F:DNA-binding transcription factor activity"/>
    <property type="evidence" value="ECO:0007669"/>
    <property type="project" value="TreeGrafter"/>
</dbReference>
<sequence>MISCMKRGEHMTENNAKEIGLRIRRQRKALGYSRERLAELSEISNSFLSDIERGDRGFSVALLGRLARVLGLSADYILFGTEQVTDVSAITDMLSGLDGKYLPELKELLGAYLKTITIAENQND</sequence>
<dbReference type="SMART" id="SM00530">
    <property type="entry name" value="HTH_XRE"/>
    <property type="match status" value="1"/>
</dbReference>
<dbReference type="SUPFAM" id="SSF47413">
    <property type="entry name" value="lambda repressor-like DNA-binding domains"/>
    <property type="match status" value="1"/>
</dbReference>
<proteinExistence type="predicted"/>
<dbReference type="PANTHER" id="PTHR46797:SF1">
    <property type="entry name" value="METHYLPHOSPHONATE SYNTHASE"/>
    <property type="match status" value="1"/>
</dbReference>
<protein>
    <submittedName>
        <fullName evidence="2">XRE family transcriptional regulator</fullName>
    </submittedName>
</protein>